<reference evidence="2 3" key="1">
    <citation type="journal article" date="2017" name="Front. Microbiol.">
        <title>Genomic Characterization of Dairy Associated Leuconostoc Species and Diversity of Leuconostocs in Undefined Mixed Mesophilic Starter Cultures.</title>
        <authorList>
            <person name="Frantzen C.A."/>
            <person name="Kot W."/>
            <person name="Pedersen T.B."/>
            <person name="Ardo Y.M."/>
            <person name="Broadbent J.R."/>
            <person name="Neve H."/>
            <person name="Hansen L.H."/>
            <person name="Dal Bello F."/>
            <person name="Ostlie H.M."/>
            <person name="Kleppen H.P."/>
            <person name="Vogensen F.K."/>
            <person name="Holo H."/>
        </authorList>
    </citation>
    <scope>NUCLEOTIDE SEQUENCE [LARGE SCALE GENOMIC DNA]</scope>
    <source>
        <strain evidence="2 3">LMGCF08</strain>
    </source>
</reference>
<name>A0A1X0VDF6_LEUPS</name>
<organism evidence="2 3">
    <name type="scientific">Leuconostoc pseudomesenteroides</name>
    <dbReference type="NCBI Taxonomy" id="33968"/>
    <lineage>
        <taxon>Bacteria</taxon>
        <taxon>Bacillati</taxon>
        <taxon>Bacillota</taxon>
        <taxon>Bacilli</taxon>
        <taxon>Lactobacillales</taxon>
        <taxon>Lactobacillaceae</taxon>
        <taxon>Leuconostoc</taxon>
    </lineage>
</organism>
<dbReference type="RefSeq" id="WP_080519301.1">
    <property type="nucleotide sequence ID" value="NZ_MPLS01000017.1"/>
</dbReference>
<sequence length="247" mass="27190">MIDFMTLTWFHLKLFTQNSYFRTIVFVTTIGYVLMQYVAANAVHDLGNQTIWLRAGIIGTWAAGTSAAGVIPYQRAQGTLAYVLDTSKGEAVSLATLIIPAACFGLLAFPVAWLVSLVLGINTTGISWMLGLGVITLWLSVILLDFVVAGLFVLTPNAMLYESLLLVPILIGAGIYTVPQRYQMVVEVLRLFLPMATPVKLILQPKLVTGFDVLQMLILSLVWLFLAHFLLKISLQRLRVTGDMVVV</sequence>
<feature type="transmembrane region" description="Helical" evidence="1">
    <location>
        <begin position="51"/>
        <end position="71"/>
    </location>
</feature>
<feature type="transmembrane region" description="Helical" evidence="1">
    <location>
        <begin position="91"/>
        <end position="121"/>
    </location>
</feature>
<feature type="transmembrane region" description="Helical" evidence="1">
    <location>
        <begin position="128"/>
        <end position="152"/>
    </location>
</feature>
<evidence type="ECO:0000313" key="3">
    <source>
        <dbReference type="Proteomes" id="UP000192288"/>
    </source>
</evidence>
<dbReference type="Proteomes" id="UP000192288">
    <property type="component" value="Unassembled WGS sequence"/>
</dbReference>
<feature type="transmembrane region" description="Helical" evidence="1">
    <location>
        <begin position="20"/>
        <end position="39"/>
    </location>
</feature>
<dbReference type="AlphaFoldDB" id="A0A1X0VDF6"/>
<dbReference type="STRING" id="33968.BMS77_06160"/>
<comment type="caution">
    <text evidence="2">The sequence shown here is derived from an EMBL/GenBank/DDBJ whole genome shotgun (WGS) entry which is preliminary data.</text>
</comment>
<accession>A0A1X0VDF6</accession>
<dbReference type="EMBL" id="MPLS01000017">
    <property type="protein sequence ID" value="ORI97674.1"/>
    <property type="molecule type" value="Genomic_DNA"/>
</dbReference>
<feature type="transmembrane region" description="Helical" evidence="1">
    <location>
        <begin position="158"/>
        <end position="176"/>
    </location>
</feature>
<dbReference type="eggNOG" id="COG0842">
    <property type="taxonomic scope" value="Bacteria"/>
</dbReference>
<evidence type="ECO:0000313" key="2">
    <source>
        <dbReference type="EMBL" id="ORI97674.1"/>
    </source>
</evidence>
<keyword evidence="1" id="KW-1133">Transmembrane helix</keyword>
<protein>
    <submittedName>
        <fullName evidence="2">Multidrug ABC transporter permease</fullName>
    </submittedName>
</protein>
<gene>
    <name evidence="2" type="ORF">BMR96_05770</name>
</gene>
<evidence type="ECO:0000256" key="1">
    <source>
        <dbReference type="SAM" id="Phobius"/>
    </source>
</evidence>
<keyword evidence="1" id="KW-0812">Transmembrane</keyword>
<proteinExistence type="predicted"/>
<keyword evidence="1" id="KW-0472">Membrane</keyword>
<feature type="transmembrane region" description="Helical" evidence="1">
    <location>
        <begin position="213"/>
        <end position="231"/>
    </location>
</feature>